<feature type="region of interest" description="Disordered" evidence="7">
    <location>
        <begin position="218"/>
        <end position="239"/>
    </location>
</feature>
<proteinExistence type="predicted"/>
<dbReference type="Pfam" id="PF08783">
    <property type="entry name" value="DWNN"/>
    <property type="match status" value="1"/>
</dbReference>
<dbReference type="GO" id="GO:0005634">
    <property type="term" value="C:nucleus"/>
    <property type="evidence" value="ECO:0007669"/>
    <property type="project" value="UniProtKB-SubCell"/>
</dbReference>
<evidence type="ECO:0000313" key="11">
    <source>
        <dbReference type="Proteomes" id="UP001219355"/>
    </source>
</evidence>
<feature type="compositionally biased region" description="Basic and acidic residues" evidence="7">
    <location>
        <begin position="378"/>
        <end position="388"/>
    </location>
</feature>
<dbReference type="GO" id="GO:0061630">
    <property type="term" value="F:ubiquitin protein ligase activity"/>
    <property type="evidence" value="ECO:0007669"/>
    <property type="project" value="InterPro"/>
</dbReference>
<evidence type="ECO:0000256" key="1">
    <source>
        <dbReference type="ARBA" id="ARBA00004123"/>
    </source>
</evidence>
<keyword evidence="4" id="KW-0862">Zinc</keyword>
<dbReference type="Gene3D" id="3.30.40.10">
    <property type="entry name" value="Zinc/RING finger domain, C3HC4 (zinc finger)"/>
    <property type="match status" value="1"/>
</dbReference>
<dbReference type="GO" id="GO:0008270">
    <property type="term" value="F:zinc ion binding"/>
    <property type="evidence" value="ECO:0007669"/>
    <property type="project" value="UniProtKB-KW"/>
</dbReference>
<dbReference type="SMART" id="SM01180">
    <property type="entry name" value="DWNN"/>
    <property type="match status" value="1"/>
</dbReference>
<dbReference type="SUPFAM" id="SSF57756">
    <property type="entry name" value="Retrovirus zinc finger-like domains"/>
    <property type="match status" value="1"/>
</dbReference>
<organism evidence="10 11">
    <name type="scientific">Emydomyces testavorans</name>
    <dbReference type="NCBI Taxonomy" id="2070801"/>
    <lineage>
        <taxon>Eukaryota</taxon>
        <taxon>Fungi</taxon>
        <taxon>Dikarya</taxon>
        <taxon>Ascomycota</taxon>
        <taxon>Pezizomycotina</taxon>
        <taxon>Eurotiomycetes</taxon>
        <taxon>Eurotiomycetidae</taxon>
        <taxon>Onygenales</taxon>
        <taxon>Nannizziopsiaceae</taxon>
        <taxon>Emydomyces</taxon>
    </lineage>
</organism>
<feature type="compositionally biased region" description="Basic residues" evidence="7">
    <location>
        <begin position="589"/>
        <end position="599"/>
    </location>
</feature>
<gene>
    <name evidence="10" type="primary">MPE1</name>
    <name evidence="10" type="ORF">PRK78_001023</name>
</gene>
<dbReference type="PANTHER" id="PTHR15439">
    <property type="entry name" value="RETINOBLASTOMA-BINDING PROTEIN 6"/>
    <property type="match status" value="1"/>
</dbReference>
<evidence type="ECO:0000256" key="6">
    <source>
        <dbReference type="PROSITE-ProRule" id="PRU00047"/>
    </source>
</evidence>
<dbReference type="InterPro" id="IPR033489">
    <property type="entry name" value="RBBP6"/>
</dbReference>
<feature type="compositionally biased region" description="Polar residues" evidence="7">
    <location>
        <begin position="429"/>
        <end position="444"/>
    </location>
</feature>
<feature type="region of interest" description="Disordered" evidence="7">
    <location>
        <begin position="582"/>
        <end position="607"/>
    </location>
</feature>
<evidence type="ECO:0000256" key="5">
    <source>
        <dbReference type="ARBA" id="ARBA00023242"/>
    </source>
</evidence>
<evidence type="ECO:0000256" key="3">
    <source>
        <dbReference type="ARBA" id="ARBA00022771"/>
    </source>
</evidence>
<dbReference type="GO" id="GO:0016567">
    <property type="term" value="P:protein ubiquitination"/>
    <property type="evidence" value="ECO:0007669"/>
    <property type="project" value="InterPro"/>
</dbReference>
<feature type="domain" description="CCHC-type" evidence="8">
    <location>
        <begin position="182"/>
        <end position="196"/>
    </location>
</feature>
<keyword evidence="11" id="KW-1185">Reference proteome</keyword>
<evidence type="ECO:0000259" key="9">
    <source>
        <dbReference type="PROSITE" id="PS51282"/>
    </source>
</evidence>
<sequence length="607" mass="66921">MTSSVHFKFKSQKEPSRVSFDGTGISVFELKREIINQNRLGDGSDFDLAIYNESTNEEYHDDTTIIPRSTSIIARRLPASRPGKGTAARYISGKMPVTARPPVRVDANAQSRPGSGVSPLKQPDLNGVQSEDEKIKAVFNLQESQWREQQEDMATATPVPFGRGRGVLANVPDHPPPPGYLCYRCREKGHWIQACPTNNDPKFDGRYRVKRSTGIPRSFQKQVDKPESRALDGTNEDPKLSGVMVNADGDFVIAEPDKASWELYQEKAKASAAAAAELSAIENSKDLQSRNLLCPIDKRMFLAPTKTPCCKATYCNDCITNALIESDFVCPGCNSEGVLLDNLSVDEDAIVRIKEFEAETAVGMKQGESQPPATNLKSELKSPPDESSHLANKTRPQNPKKRPAKDEEEGKSENIDSAPAPVMKKQKSENTSNQIQIPSVPSVDPTNVFSNLPFSQPFNSFGYTAALEQLPAAPLIGQGFPPPFTTYPSAGNAWNPPSGINYSSAAQPGFYPDHMAQPMVSMGGHASSNLFPGQVHSLDFLPMPTPMYQPFPVQQPHGVATFSNQQRTTFSEPFAKEEDNAYFRQPVNPHRHQAKQKRLRPSDYREL</sequence>
<reference evidence="10" key="1">
    <citation type="submission" date="2023-03" db="EMBL/GenBank/DDBJ databases">
        <title>Emydomyces testavorans Genome Sequence.</title>
        <authorList>
            <person name="Hoyer L."/>
        </authorList>
    </citation>
    <scope>NUCLEOTIDE SEQUENCE</scope>
    <source>
        <strain evidence="10">16-2883</strain>
    </source>
</reference>
<dbReference type="GO" id="GO:0006511">
    <property type="term" value="P:ubiquitin-dependent protein catabolic process"/>
    <property type="evidence" value="ECO:0007669"/>
    <property type="project" value="TreeGrafter"/>
</dbReference>
<dbReference type="InterPro" id="IPR001878">
    <property type="entry name" value="Znf_CCHC"/>
</dbReference>
<feature type="compositionally biased region" description="Polar residues" evidence="7">
    <location>
        <begin position="367"/>
        <end position="377"/>
    </location>
</feature>
<dbReference type="InterPro" id="IPR025829">
    <property type="entry name" value="Zn_knuckle_CX2CX3GHX4C"/>
</dbReference>
<dbReference type="PANTHER" id="PTHR15439:SF0">
    <property type="entry name" value="CELL DIVISION CYCLE AND APOPTOSIS REGULATOR PROTEIN 1-RELATED"/>
    <property type="match status" value="1"/>
</dbReference>
<feature type="domain" description="DWNN" evidence="9">
    <location>
        <begin position="5"/>
        <end position="78"/>
    </location>
</feature>
<evidence type="ECO:0000256" key="2">
    <source>
        <dbReference type="ARBA" id="ARBA00022723"/>
    </source>
</evidence>
<name>A0AAF0DBR1_9EURO</name>
<dbReference type="Gene3D" id="4.10.60.10">
    <property type="entry name" value="Zinc finger, CCHC-type"/>
    <property type="match status" value="1"/>
</dbReference>
<feature type="region of interest" description="Disordered" evidence="7">
    <location>
        <begin position="109"/>
        <end position="128"/>
    </location>
</feature>
<dbReference type="EMBL" id="CP120627">
    <property type="protein sequence ID" value="WEW55592.1"/>
    <property type="molecule type" value="Genomic_DNA"/>
</dbReference>
<accession>A0AAF0DBR1</accession>
<evidence type="ECO:0000259" key="8">
    <source>
        <dbReference type="PROSITE" id="PS50158"/>
    </source>
</evidence>
<dbReference type="SUPFAM" id="SSF57850">
    <property type="entry name" value="RING/U-box"/>
    <property type="match status" value="1"/>
</dbReference>
<dbReference type="GO" id="GO:0006397">
    <property type="term" value="P:mRNA processing"/>
    <property type="evidence" value="ECO:0007669"/>
    <property type="project" value="InterPro"/>
</dbReference>
<dbReference type="AlphaFoldDB" id="A0AAF0DBR1"/>
<evidence type="ECO:0000256" key="4">
    <source>
        <dbReference type="ARBA" id="ARBA00022833"/>
    </source>
</evidence>
<comment type="subcellular location">
    <subcellularLocation>
        <location evidence="1">Nucleus</location>
    </subcellularLocation>
</comment>
<dbReference type="InterPro" id="IPR014891">
    <property type="entry name" value="DWNN_domain"/>
</dbReference>
<dbReference type="PROSITE" id="PS51282">
    <property type="entry name" value="DWNN"/>
    <property type="match status" value="1"/>
</dbReference>
<evidence type="ECO:0000313" key="10">
    <source>
        <dbReference type="EMBL" id="WEW55592.1"/>
    </source>
</evidence>
<protein>
    <submittedName>
        <fullName evidence="10">Protein mpe1</fullName>
    </submittedName>
</protein>
<dbReference type="Pfam" id="PF13696">
    <property type="entry name" value="zf-CCHC_2"/>
    <property type="match status" value="1"/>
</dbReference>
<dbReference type="CDD" id="cd16620">
    <property type="entry name" value="vRING-HC-C4C4_RBBP6"/>
    <property type="match status" value="1"/>
</dbReference>
<dbReference type="InterPro" id="IPR013083">
    <property type="entry name" value="Znf_RING/FYVE/PHD"/>
</dbReference>
<keyword evidence="5" id="KW-0539">Nucleus</keyword>
<dbReference type="GO" id="GO:0003676">
    <property type="term" value="F:nucleic acid binding"/>
    <property type="evidence" value="ECO:0007669"/>
    <property type="project" value="InterPro"/>
</dbReference>
<dbReference type="PROSITE" id="PS50158">
    <property type="entry name" value="ZF_CCHC"/>
    <property type="match status" value="1"/>
</dbReference>
<dbReference type="Proteomes" id="UP001219355">
    <property type="component" value="Chromosome 1"/>
</dbReference>
<keyword evidence="2" id="KW-0479">Metal-binding</keyword>
<feature type="region of interest" description="Disordered" evidence="7">
    <location>
        <begin position="362"/>
        <end position="444"/>
    </location>
</feature>
<keyword evidence="3 6" id="KW-0863">Zinc-finger</keyword>
<evidence type="ECO:0000256" key="7">
    <source>
        <dbReference type="SAM" id="MobiDB-lite"/>
    </source>
</evidence>
<dbReference type="Gene3D" id="3.10.20.90">
    <property type="entry name" value="Phosphatidylinositol 3-kinase Catalytic Subunit, Chain A, domain 1"/>
    <property type="match status" value="1"/>
</dbReference>
<dbReference type="InterPro" id="IPR036875">
    <property type="entry name" value="Znf_CCHC_sf"/>
</dbReference>